<dbReference type="Proteomes" id="UP000663829">
    <property type="component" value="Unassembled WGS sequence"/>
</dbReference>
<organism evidence="1 3">
    <name type="scientific">Didymodactylos carnosus</name>
    <dbReference type="NCBI Taxonomy" id="1234261"/>
    <lineage>
        <taxon>Eukaryota</taxon>
        <taxon>Metazoa</taxon>
        <taxon>Spiralia</taxon>
        <taxon>Gnathifera</taxon>
        <taxon>Rotifera</taxon>
        <taxon>Eurotatoria</taxon>
        <taxon>Bdelloidea</taxon>
        <taxon>Philodinida</taxon>
        <taxon>Philodinidae</taxon>
        <taxon>Didymodactylos</taxon>
    </lineage>
</organism>
<dbReference type="AlphaFoldDB" id="A0A816FXA1"/>
<evidence type="ECO:0000313" key="1">
    <source>
        <dbReference type="EMBL" id="CAF1667306.1"/>
    </source>
</evidence>
<keyword evidence="3" id="KW-1185">Reference proteome</keyword>
<name>A0A816FXA1_9BILA</name>
<accession>A0A816FXA1</accession>
<proteinExistence type="predicted"/>
<dbReference type="Proteomes" id="UP000681722">
    <property type="component" value="Unassembled WGS sequence"/>
</dbReference>
<sequence>MESSEPSSSMTTVISLDENEVTTAQRSRSAFDTEGVEPFKRDPSWIDVRERIHLIRTASAQMSLSYHRTASFSLRLVWNL</sequence>
<evidence type="ECO:0000313" key="3">
    <source>
        <dbReference type="Proteomes" id="UP000663829"/>
    </source>
</evidence>
<gene>
    <name evidence="1" type="ORF">GPM918_LOCUS46197</name>
    <name evidence="2" type="ORF">SRO942_LOCUS49829</name>
</gene>
<dbReference type="EMBL" id="CAJNOQ010059060">
    <property type="protein sequence ID" value="CAF1667306.1"/>
    <property type="molecule type" value="Genomic_DNA"/>
</dbReference>
<evidence type="ECO:0000313" key="2">
    <source>
        <dbReference type="EMBL" id="CAF4630241.1"/>
    </source>
</evidence>
<reference evidence="1" key="1">
    <citation type="submission" date="2021-02" db="EMBL/GenBank/DDBJ databases">
        <authorList>
            <person name="Nowell W R."/>
        </authorList>
    </citation>
    <scope>NUCLEOTIDE SEQUENCE</scope>
</reference>
<protein>
    <submittedName>
        <fullName evidence="1">Uncharacterized protein</fullName>
    </submittedName>
</protein>
<comment type="caution">
    <text evidence="1">The sequence shown here is derived from an EMBL/GenBank/DDBJ whole genome shotgun (WGS) entry which is preliminary data.</text>
</comment>
<dbReference type="EMBL" id="CAJOBC010136405">
    <property type="protein sequence ID" value="CAF4630241.1"/>
    <property type="molecule type" value="Genomic_DNA"/>
</dbReference>